<keyword evidence="1" id="KW-1133">Transmembrane helix</keyword>
<feature type="transmembrane region" description="Helical" evidence="1">
    <location>
        <begin position="182"/>
        <end position="198"/>
    </location>
</feature>
<feature type="transmembrane region" description="Helical" evidence="1">
    <location>
        <begin position="305"/>
        <end position="323"/>
    </location>
</feature>
<keyword evidence="1" id="KW-0472">Membrane</keyword>
<protein>
    <recommendedName>
        <fullName evidence="4">Glycosyltransferase RgtA/B/C/D-like domain-containing protein</fullName>
    </recommendedName>
</protein>
<feature type="transmembrane region" description="Helical" evidence="1">
    <location>
        <begin position="116"/>
        <end position="131"/>
    </location>
</feature>
<dbReference type="Proteomes" id="UP000035481">
    <property type="component" value="Unassembled WGS sequence"/>
</dbReference>
<feature type="transmembrane region" description="Helical" evidence="1">
    <location>
        <begin position="161"/>
        <end position="176"/>
    </location>
</feature>
<evidence type="ECO:0000256" key="1">
    <source>
        <dbReference type="SAM" id="Phobius"/>
    </source>
</evidence>
<name>A0A0G9H4S6_9GAMM</name>
<keyword evidence="1" id="KW-0812">Transmembrane</keyword>
<organism evidence="2 3">
    <name type="scientific">Dyella japonica DSM 16301</name>
    <dbReference type="NCBI Taxonomy" id="1440762"/>
    <lineage>
        <taxon>Bacteria</taxon>
        <taxon>Pseudomonadati</taxon>
        <taxon>Pseudomonadota</taxon>
        <taxon>Gammaproteobacteria</taxon>
        <taxon>Lysobacterales</taxon>
        <taxon>Rhodanobacteraceae</taxon>
        <taxon>Dyella</taxon>
    </lineage>
</organism>
<feature type="transmembrane region" description="Helical" evidence="1">
    <location>
        <begin position="272"/>
        <end position="293"/>
    </location>
</feature>
<feature type="transmembrane region" description="Helical" evidence="1">
    <location>
        <begin position="87"/>
        <end position="109"/>
    </location>
</feature>
<dbReference type="AlphaFoldDB" id="A0A0G9H4S6"/>
<comment type="caution">
    <text evidence="2">The sequence shown here is derived from an EMBL/GenBank/DDBJ whole genome shotgun (WGS) entry which is preliminary data.</text>
</comment>
<dbReference type="EMBL" id="JPLA01000042">
    <property type="protein sequence ID" value="KLD62692.1"/>
    <property type="molecule type" value="Genomic_DNA"/>
</dbReference>
<dbReference type="OrthoDB" id="2675565at2"/>
<dbReference type="STRING" id="1440762.Y882_14605"/>
<proteinExistence type="predicted"/>
<gene>
    <name evidence="2" type="ORF">Y882_14605</name>
</gene>
<feature type="transmembrane region" description="Helical" evidence="1">
    <location>
        <begin position="210"/>
        <end position="233"/>
    </location>
</feature>
<feature type="transmembrane region" description="Helical" evidence="1">
    <location>
        <begin position="357"/>
        <end position="374"/>
    </location>
</feature>
<sequence length="531" mass="57943">MGDAMPPGRPLGGLKVAPCALGTLVVLLIFLFDRRFGSFLGDEGYLWYGVQRVLIGEVPVRDFMSYEIGRYYLSAGVLGLFHDHGILALRASLALWAVLGLSLAVSLVAKAWNERRWPWLLMPAVLIGIWMAPRHKIFDIVISIVLVAVVARVIARPCTRRWFWLGIATGAAALIGQNHGAYALVISALVFLVLLVDCRRDVNWIRDPAAWAAGVVIGYLPVICFALFVPGYAVASIGALKFILIEYKGTNLPIPTPWPWHFSLATFQLQPFAVSLFFLALPACVALGVAWIARRAVQGSVRRHPIFVAAVLVAIPYMNVAFSRADAGHLAQALMPALLMALTWPGVALGNGWRARLLWPSVLALFCIAGAAQIHPRVQYHYGADWQNITIGGDRLKVEADTANFLASVQHARETYGLVHGSVLSVPLTPGLSAALGEKSPLWEIYPLFPRNQSFQKGEIARLMAHPPALVIVSSVQLDGRSDLAYSATHPDIYRYILAHYQPVSVAGARPDLQFYIARDGQTLPTGAGSL</sequence>
<evidence type="ECO:0000313" key="2">
    <source>
        <dbReference type="EMBL" id="KLD62692.1"/>
    </source>
</evidence>
<feature type="transmembrane region" description="Helical" evidence="1">
    <location>
        <begin position="12"/>
        <end position="32"/>
    </location>
</feature>
<evidence type="ECO:0000313" key="3">
    <source>
        <dbReference type="Proteomes" id="UP000035481"/>
    </source>
</evidence>
<feature type="transmembrane region" description="Helical" evidence="1">
    <location>
        <begin position="137"/>
        <end position="154"/>
    </location>
</feature>
<evidence type="ECO:0008006" key="4">
    <source>
        <dbReference type="Google" id="ProtNLM"/>
    </source>
</evidence>
<dbReference type="RefSeq" id="WP_046972619.1">
    <property type="nucleotide sequence ID" value="NZ_JPLA01000042.1"/>
</dbReference>
<feature type="transmembrane region" description="Helical" evidence="1">
    <location>
        <begin position="329"/>
        <end position="350"/>
    </location>
</feature>
<dbReference type="PATRIC" id="fig|1440762.4.peg.2645"/>
<accession>A0A0G9H4S6</accession>
<reference evidence="2 3" key="1">
    <citation type="journal article" date="2015" name="Antonie Van Leeuwenhoek">
        <title>A phylogenomic and molecular marker based taxonomic framework for the order Xanthomonadales: proposal to transfer the families Algiphilaceae and Solimonadaceae to the order Nevskiales ord. nov. and to create a new family within the order Xanthomonadales, the family Rhodanobacteraceae fam. nov., containing the genus Rhodanobacter and its closest relatives.</title>
        <authorList>
            <person name="Naushad S."/>
            <person name="Adeolu M."/>
            <person name="Wong S."/>
            <person name="Sohail M."/>
            <person name="Schellhorn H.E."/>
            <person name="Gupta R.S."/>
        </authorList>
    </citation>
    <scope>NUCLEOTIDE SEQUENCE [LARGE SCALE GENOMIC DNA]</scope>
    <source>
        <strain evidence="2 3">DSM 16301</strain>
    </source>
</reference>